<dbReference type="Proteomes" id="UP000268014">
    <property type="component" value="Unassembled WGS sequence"/>
</dbReference>
<dbReference type="PANTHER" id="PTHR23227:SF67">
    <property type="entry name" value="CRANIOFACIAL DEVELOPMENT PROTEIN 2-LIKE"/>
    <property type="match status" value="1"/>
</dbReference>
<dbReference type="OMA" id="KANGFHC"/>
<name>A0A0N4WPA4_HAEPC</name>
<evidence type="ECO:0000313" key="2">
    <source>
        <dbReference type="Proteomes" id="UP000268014"/>
    </source>
</evidence>
<dbReference type="InterPro" id="IPR027124">
    <property type="entry name" value="Swc5/CFDP1/2"/>
</dbReference>
<accession>A0A0N4WPA4</accession>
<dbReference type="WBParaSite" id="HPLM_0001318101-mRNA-1">
    <property type="protein sequence ID" value="HPLM_0001318101-mRNA-1"/>
    <property type="gene ID" value="HPLM_0001318101"/>
</dbReference>
<dbReference type="EMBL" id="UZAF01018109">
    <property type="protein sequence ID" value="VDO48048.1"/>
    <property type="molecule type" value="Genomic_DNA"/>
</dbReference>
<proteinExistence type="predicted"/>
<dbReference type="PANTHER" id="PTHR23227">
    <property type="entry name" value="BUCENTAUR RELATED"/>
    <property type="match status" value="1"/>
</dbReference>
<reference evidence="3" key="1">
    <citation type="submission" date="2017-02" db="UniProtKB">
        <authorList>
            <consortium name="WormBaseParasite"/>
        </authorList>
    </citation>
    <scope>IDENTIFICATION</scope>
</reference>
<evidence type="ECO:0000313" key="3">
    <source>
        <dbReference type="WBParaSite" id="HPLM_0001318101-mRNA-1"/>
    </source>
</evidence>
<dbReference type="Gene3D" id="3.60.10.10">
    <property type="entry name" value="Endonuclease/exonuclease/phosphatase"/>
    <property type="match status" value="1"/>
</dbReference>
<dbReference type="OrthoDB" id="409898at2759"/>
<organism evidence="3">
    <name type="scientific">Haemonchus placei</name>
    <name type="common">Barber's pole worm</name>
    <dbReference type="NCBI Taxonomy" id="6290"/>
    <lineage>
        <taxon>Eukaryota</taxon>
        <taxon>Metazoa</taxon>
        <taxon>Ecdysozoa</taxon>
        <taxon>Nematoda</taxon>
        <taxon>Chromadorea</taxon>
        <taxon>Rhabditida</taxon>
        <taxon>Rhabditina</taxon>
        <taxon>Rhabditomorpha</taxon>
        <taxon>Strongyloidea</taxon>
        <taxon>Trichostrongylidae</taxon>
        <taxon>Haemonchus</taxon>
    </lineage>
</organism>
<gene>
    <name evidence="1" type="ORF">HPLM_LOCUS13173</name>
</gene>
<keyword evidence="2" id="KW-1185">Reference proteome</keyword>
<dbReference type="STRING" id="6290.A0A0N4WPA4"/>
<protein>
    <submittedName>
        <fullName evidence="3">Endo/exonuclease/phosphatase domain-containing protein</fullName>
    </submittedName>
</protein>
<reference evidence="1 2" key="2">
    <citation type="submission" date="2018-11" db="EMBL/GenBank/DDBJ databases">
        <authorList>
            <consortium name="Pathogen Informatics"/>
        </authorList>
    </citation>
    <scope>NUCLEOTIDE SEQUENCE [LARGE SCALE GENOMIC DNA]</scope>
    <source>
        <strain evidence="1 2">MHpl1</strain>
    </source>
</reference>
<dbReference type="AlphaFoldDB" id="A0A0N4WPA4"/>
<sequence length="82" mass="9363">MLEQIKDKFWNLLDEKTAEVLLQEAIVVAGNLNGHKDVAAMGGFGYWSLNTNGERILEYADSHNLAIINTRFRKRDSHLITF</sequence>
<evidence type="ECO:0000313" key="1">
    <source>
        <dbReference type="EMBL" id="VDO48048.1"/>
    </source>
</evidence>
<dbReference type="InterPro" id="IPR036691">
    <property type="entry name" value="Endo/exonu/phosph_ase_sf"/>
</dbReference>